<dbReference type="Gene3D" id="3.30.70.2660">
    <property type="match status" value="1"/>
</dbReference>
<evidence type="ECO:0000256" key="1">
    <source>
        <dbReference type="ARBA" id="ARBA00023118"/>
    </source>
</evidence>
<dbReference type="PATRIC" id="fig|1121338.3.peg.2065"/>
<dbReference type="EMBL" id="LTBA01000026">
    <property type="protein sequence ID" value="KYH34085.1"/>
    <property type="molecule type" value="Genomic_DNA"/>
</dbReference>
<dbReference type="NCBIfam" id="TIGR01895">
    <property type="entry name" value="cas_Cas5t"/>
    <property type="match status" value="1"/>
</dbReference>
<evidence type="ECO:0000313" key="3">
    <source>
        <dbReference type="Proteomes" id="UP000075531"/>
    </source>
</evidence>
<dbReference type="GO" id="GO:0051607">
    <property type="term" value="P:defense response to virus"/>
    <property type="evidence" value="ECO:0007669"/>
    <property type="project" value="UniProtKB-KW"/>
</dbReference>
<protein>
    <submittedName>
        <fullName evidence="2">CRISPR-associated protein</fullName>
    </submittedName>
</protein>
<dbReference type="OrthoDB" id="9782505at2"/>
<keyword evidence="3" id="KW-1185">Reference proteome</keyword>
<accession>A0A151B2F9</accession>
<dbReference type="Proteomes" id="UP000075531">
    <property type="component" value="Unassembled WGS sequence"/>
</dbReference>
<dbReference type="NCBIfam" id="TIGR02593">
    <property type="entry name" value="CRISPR_cas5"/>
    <property type="match status" value="1"/>
</dbReference>
<name>A0A151B2F9_9CLOT</name>
<evidence type="ECO:0000313" key="2">
    <source>
        <dbReference type="EMBL" id="KYH34085.1"/>
    </source>
</evidence>
<dbReference type="Pfam" id="PF09704">
    <property type="entry name" value="Cas_Cas5d"/>
    <property type="match status" value="1"/>
</dbReference>
<dbReference type="STRING" id="1121338.CLTEP_19850"/>
<organism evidence="2 3">
    <name type="scientific">Clostridium tepidiprofundi DSM 19306</name>
    <dbReference type="NCBI Taxonomy" id="1121338"/>
    <lineage>
        <taxon>Bacteria</taxon>
        <taxon>Bacillati</taxon>
        <taxon>Bacillota</taxon>
        <taxon>Clostridia</taxon>
        <taxon>Eubacteriales</taxon>
        <taxon>Clostridiaceae</taxon>
        <taxon>Clostridium</taxon>
    </lineage>
</organism>
<keyword evidence="1" id="KW-0051">Antiviral defense</keyword>
<gene>
    <name evidence="2" type="ORF">CLTEP_19850</name>
</gene>
<comment type="caution">
    <text evidence="2">The sequence shown here is derived from an EMBL/GenBank/DDBJ whole genome shotgun (WGS) entry which is preliminary data.</text>
</comment>
<dbReference type="AlphaFoldDB" id="A0A151B2F9"/>
<reference evidence="2 3" key="1">
    <citation type="submission" date="2016-02" db="EMBL/GenBank/DDBJ databases">
        <title>Genome sequence of Clostridium tepidiprofundi DSM 19306.</title>
        <authorList>
            <person name="Poehlein A."/>
            <person name="Daniel R."/>
        </authorList>
    </citation>
    <scope>NUCLEOTIDE SEQUENCE [LARGE SCALE GENOMIC DNA]</scope>
    <source>
        <strain evidence="2 3">DSM 19306</strain>
    </source>
</reference>
<proteinExistence type="predicted"/>
<dbReference type="InterPro" id="IPR013337">
    <property type="entry name" value="CRISPR-assoc_prot_Cas5_Tneap"/>
</dbReference>
<dbReference type="InterPro" id="IPR021124">
    <property type="entry name" value="CRISPR-assoc_prot_Cas5"/>
</dbReference>
<dbReference type="InterPro" id="IPR013422">
    <property type="entry name" value="CRISPR-assoc_prot_Cas5_N"/>
</dbReference>
<dbReference type="GO" id="GO:0043571">
    <property type="term" value="P:maintenance of CRISPR repeat elements"/>
    <property type="evidence" value="ECO:0007669"/>
    <property type="project" value="InterPro"/>
</dbReference>
<dbReference type="RefSeq" id="WP_066826195.1">
    <property type="nucleotide sequence ID" value="NZ_LTBA01000026.1"/>
</dbReference>
<sequence>MKAVRIELYQNLVNYKKPTSFQLKETYPLPPYSTVNGMIHYACGFEEYNPMQISIQGTYNSKVNDLYTRYEFAGAGYEENRHNIKLKGKEVKKKTGEEVEKYYGAIRGVSTVELLVDVDLLIHIKPEDEELIPIIYEAFKNPREYVSLGRREDIVRIKDVKIVDIEEKFLDDTNLKLKYDAYIPVDMFDRDEFVSNATVYKLNRYYDLVKVKKDTFIRQWKKVRVMHAVKDRDFLYADEEFTFDSDNNPVFFT</sequence>